<dbReference type="PANTHER" id="PTHR23531">
    <property type="entry name" value="QUINOLENE RESISTANCE PROTEIN NORA"/>
    <property type="match status" value="1"/>
</dbReference>
<evidence type="ECO:0000256" key="1">
    <source>
        <dbReference type="SAM" id="MobiDB-lite"/>
    </source>
</evidence>
<feature type="transmembrane region" description="Helical" evidence="2">
    <location>
        <begin position="376"/>
        <end position="396"/>
    </location>
</feature>
<keyword evidence="2" id="KW-1133">Transmembrane helix</keyword>
<keyword evidence="2" id="KW-0472">Membrane</keyword>
<feature type="non-terminal residue" evidence="4">
    <location>
        <position position="1"/>
    </location>
</feature>
<dbReference type="EMBL" id="UOGL01000603">
    <property type="protein sequence ID" value="VAX41946.1"/>
    <property type="molecule type" value="Genomic_DNA"/>
</dbReference>
<protein>
    <submittedName>
        <fullName evidence="4">Putative permease of the major facilitator superfamily protein</fullName>
    </submittedName>
</protein>
<feature type="transmembrane region" description="Helical" evidence="2">
    <location>
        <begin position="259"/>
        <end position="280"/>
    </location>
</feature>
<dbReference type="PANTHER" id="PTHR23531:SF1">
    <property type="entry name" value="QUINOLENE RESISTANCE PROTEIN NORA"/>
    <property type="match status" value="1"/>
</dbReference>
<dbReference type="InterPro" id="IPR036259">
    <property type="entry name" value="MFS_trans_sf"/>
</dbReference>
<feature type="transmembrane region" description="Helical" evidence="2">
    <location>
        <begin position="92"/>
        <end position="111"/>
    </location>
</feature>
<reference evidence="4" key="1">
    <citation type="submission" date="2018-06" db="EMBL/GenBank/DDBJ databases">
        <authorList>
            <person name="Zhirakovskaya E."/>
        </authorList>
    </citation>
    <scope>NUCLEOTIDE SEQUENCE</scope>
</reference>
<dbReference type="AlphaFoldDB" id="A0A3B1DGM1"/>
<evidence type="ECO:0000259" key="3">
    <source>
        <dbReference type="PROSITE" id="PS50850"/>
    </source>
</evidence>
<dbReference type="Gene3D" id="1.20.1250.20">
    <property type="entry name" value="MFS general substrate transporter like domains"/>
    <property type="match status" value="1"/>
</dbReference>
<feature type="compositionally biased region" description="Acidic residues" evidence="1">
    <location>
        <begin position="424"/>
        <end position="435"/>
    </location>
</feature>
<dbReference type="InterPro" id="IPR020846">
    <property type="entry name" value="MFS_dom"/>
</dbReference>
<keyword evidence="2" id="KW-0812">Transmembrane</keyword>
<organism evidence="4">
    <name type="scientific">hydrothermal vent metagenome</name>
    <dbReference type="NCBI Taxonomy" id="652676"/>
    <lineage>
        <taxon>unclassified sequences</taxon>
        <taxon>metagenomes</taxon>
        <taxon>ecological metagenomes</taxon>
    </lineage>
</organism>
<evidence type="ECO:0000313" key="4">
    <source>
        <dbReference type="EMBL" id="VAX41946.1"/>
    </source>
</evidence>
<feature type="transmembrane region" description="Helical" evidence="2">
    <location>
        <begin position="349"/>
        <end position="370"/>
    </location>
</feature>
<name>A0A3B1DGM1_9ZZZZ</name>
<feature type="region of interest" description="Disordered" evidence="1">
    <location>
        <begin position="407"/>
        <end position="435"/>
    </location>
</feature>
<dbReference type="InterPro" id="IPR052714">
    <property type="entry name" value="MFS_Exporter"/>
</dbReference>
<feature type="transmembrane region" description="Helical" evidence="2">
    <location>
        <begin position="183"/>
        <end position="206"/>
    </location>
</feature>
<feature type="transmembrane region" description="Helical" evidence="2">
    <location>
        <begin position="117"/>
        <end position="139"/>
    </location>
</feature>
<feature type="transmembrane region" description="Helical" evidence="2">
    <location>
        <begin position="292"/>
        <end position="310"/>
    </location>
</feature>
<evidence type="ECO:0000256" key="2">
    <source>
        <dbReference type="SAM" id="Phobius"/>
    </source>
</evidence>
<accession>A0A3B1DGM1</accession>
<dbReference type="GO" id="GO:0022857">
    <property type="term" value="F:transmembrane transporter activity"/>
    <property type="evidence" value="ECO:0007669"/>
    <property type="project" value="InterPro"/>
</dbReference>
<feature type="domain" description="Major facilitator superfamily (MFS) profile" evidence="3">
    <location>
        <begin position="1"/>
        <end position="404"/>
    </location>
</feature>
<feature type="transmembrane region" description="Helical" evidence="2">
    <location>
        <begin position="227"/>
        <end position="253"/>
    </location>
</feature>
<sequence length="435" mass="47249">NDMISAAPASSIQTPLEQPTASIYNKTFWLCYLANALLVTANAMTFHFVDFVHFLKGNDQITGTIMSVGLIAAIVARLPLGRYIDLLGTQRIWVGCSFSFLFGCVGMVYVTDINWQIYVARMMYAVGIAGMFTAAIVFIQNQVPAERRTEVIGSLGSSGFIGMAAGSLFADLVLYLVPINCGVYSLLFSMVGMVGMAYLGIVFYLTRGISHEKPHESLPVIKLILRYWPGMVLLVAIMMGGNMAVTGGFLASYVKARGFIGIAPFFFGYAVSAFTFRILTRHWGRIIGRHRMILCGLAGQAIGHFALPFLTESWQLLLPSIACGFGHALLFPAVVSLGAGAFPPRYRGLGTTLILGFSELGFAIFAPILGTIIDHIGFQTMFFTSSILTVIVAITYQLTAAKIGDHEQQQKEDSNSKTSTDGIIDSEEIEDPAMV</sequence>
<gene>
    <name evidence="4" type="ORF">MNBD_PLANCTO02-2510</name>
</gene>
<feature type="transmembrane region" description="Helical" evidence="2">
    <location>
        <begin position="316"/>
        <end position="342"/>
    </location>
</feature>
<dbReference type="SUPFAM" id="SSF103473">
    <property type="entry name" value="MFS general substrate transporter"/>
    <property type="match status" value="1"/>
</dbReference>
<proteinExistence type="predicted"/>
<feature type="transmembrane region" description="Helical" evidence="2">
    <location>
        <begin position="151"/>
        <end position="177"/>
    </location>
</feature>
<dbReference type="InterPro" id="IPR011701">
    <property type="entry name" value="MFS"/>
</dbReference>
<dbReference type="PROSITE" id="PS50850">
    <property type="entry name" value="MFS"/>
    <property type="match status" value="1"/>
</dbReference>
<feature type="transmembrane region" description="Helical" evidence="2">
    <location>
        <begin position="61"/>
        <end position="80"/>
    </location>
</feature>
<feature type="transmembrane region" description="Helical" evidence="2">
    <location>
        <begin position="28"/>
        <end position="49"/>
    </location>
</feature>
<dbReference type="Pfam" id="PF07690">
    <property type="entry name" value="MFS_1"/>
    <property type="match status" value="1"/>
</dbReference>